<dbReference type="Gene3D" id="2.60.40.10">
    <property type="entry name" value="Immunoglobulins"/>
    <property type="match status" value="2"/>
</dbReference>
<feature type="chain" id="PRO_5042615880" evidence="1">
    <location>
        <begin position="20"/>
        <end position="913"/>
    </location>
</feature>
<sequence>MKKFTLIALLSLSFFQLLAQAPSISRFTPTAANRGMTVNIFGVRFTGATAVRFGGTQAASFTVLTDTSIRAVVAGGASGQVQVTTASGTGSRVGFNFVLTAGVITDFGGFWNASGVIPNETLVDSSHNLLAFTYNDVVYSTGVNNGILNSHSITYVEGSWRALPVAGVSGNNDSTRSTYIALASKVDGSASVAIPANVRDKTIKSVLVDGSNGLDLGTGVTNLPGTAQFQFPIDNFNADKITDAEPDILLTQIASPSAGNDVFSFVNASGTVVGNTVTQDMTQLPRLGSYMLDLFRLPHNAPYNSATVYNTAMANVTRDIRIVAFRLSDFGITPGNISQVRSMRVSPSGNSDYAFIAYNASTLNIPPTIAQDSSRSHTRICAGATADMTVIATAASGGALAYSWEQSTNNGSTWTAVTDGGAYSGSTTSTLAVVGPANNTQFRATVIESGNGTPVTSNAFSITVTSSTPPATVSVAGGGAACLNVPVQLTPTVSGSGPYFYQWQGNATGSFQDIPDANLETYTPPVNQTGSTAYRLLVSGAKGCPATTSGNNATVTITGISSTTGAERCGPGSVTLSATATSGTINWFAAEAGGSSLQTGASYPTSSISNTQTYYVASSGCASALRVPVTATIHPPSAGGALSGDTSVVTGTNTATLSLADYTGSILNWQSSTDNFSSLINDVPETGPQLTVSDLTSTTQYRALVQSGNCAGAFSTLATVTVVPGSLPIDNTSLRASRQSGGVLIEWTAYDQQNTRQFEIERSTDGWNFTGIGQLPQTGSTTARVEYRWLDTDPQPGVEYYRVREWLLSGASAVSSIVKVDIPATGSAIRLYPNPVTNGTAVLHFQQMEAGNYRVQVYNSVGQQLTSQTLRHGGGSLTHQLPLDNRFQGGLYKVAIISPSGKTTGFNLLVIKK</sequence>
<gene>
    <name evidence="3" type="ORF">P0Y53_16155</name>
</gene>
<dbReference type="Pfam" id="PF19081">
    <property type="entry name" value="Ig_7"/>
    <property type="match status" value="1"/>
</dbReference>
<reference evidence="3" key="1">
    <citation type="submission" date="2023-03" db="EMBL/GenBank/DDBJ databases">
        <title>Andean soil-derived lignocellulolytic bacterial consortium as a source of novel taxa and putative plastic-active enzymes.</title>
        <authorList>
            <person name="Diaz-Garcia L."/>
            <person name="Chuvochina M."/>
            <person name="Feuerriegel G."/>
            <person name="Bunk B."/>
            <person name="Sproer C."/>
            <person name="Streit W.R."/>
            <person name="Rodriguez L.M."/>
            <person name="Overmann J."/>
            <person name="Jimenez D.J."/>
        </authorList>
    </citation>
    <scope>NUCLEOTIDE SEQUENCE</scope>
    <source>
        <strain evidence="3">MAG 7</strain>
    </source>
</reference>
<dbReference type="InterPro" id="IPR014756">
    <property type="entry name" value="Ig_E-set"/>
</dbReference>
<dbReference type="NCBIfam" id="TIGR04183">
    <property type="entry name" value="Por_Secre_tail"/>
    <property type="match status" value="1"/>
</dbReference>
<evidence type="ECO:0000313" key="3">
    <source>
        <dbReference type="EMBL" id="WEK34021.1"/>
    </source>
</evidence>
<keyword evidence="1" id="KW-0732">Signal</keyword>
<dbReference type="EMBL" id="CP119311">
    <property type="protein sequence ID" value="WEK34021.1"/>
    <property type="molecule type" value="Genomic_DNA"/>
</dbReference>
<dbReference type="SUPFAM" id="SSF81296">
    <property type="entry name" value="E set domains"/>
    <property type="match status" value="1"/>
</dbReference>
<proteinExistence type="predicted"/>
<feature type="domain" description="Ig-like" evidence="2">
    <location>
        <begin position="564"/>
        <end position="635"/>
    </location>
</feature>
<dbReference type="InterPro" id="IPR026444">
    <property type="entry name" value="Secre_tail"/>
</dbReference>
<protein>
    <submittedName>
        <fullName evidence="3">T9SS type A sorting domain-containing protein</fullName>
    </submittedName>
</protein>
<evidence type="ECO:0000313" key="4">
    <source>
        <dbReference type="Proteomes" id="UP001220610"/>
    </source>
</evidence>
<feature type="signal peptide" evidence="1">
    <location>
        <begin position="1"/>
        <end position="19"/>
    </location>
</feature>
<dbReference type="InterPro" id="IPR013783">
    <property type="entry name" value="Ig-like_fold"/>
</dbReference>
<accession>A0AAJ5WNM5</accession>
<evidence type="ECO:0000259" key="2">
    <source>
        <dbReference type="Pfam" id="PF19081"/>
    </source>
</evidence>
<organism evidence="3 4">
    <name type="scientific">Candidatus Pseudobacter hemicellulosilyticus</name>
    <dbReference type="NCBI Taxonomy" id="3121375"/>
    <lineage>
        <taxon>Bacteria</taxon>
        <taxon>Pseudomonadati</taxon>
        <taxon>Bacteroidota</taxon>
        <taxon>Chitinophagia</taxon>
        <taxon>Chitinophagales</taxon>
        <taxon>Chitinophagaceae</taxon>
        <taxon>Pseudobacter</taxon>
    </lineage>
</organism>
<name>A0AAJ5WNM5_9BACT</name>
<dbReference type="AlphaFoldDB" id="A0AAJ5WNM5"/>
<dbReference type="Proteomes" id="UP001220610">
    <property type="component" value="Chromosome"/>
</dbReference>
<evidence type="ECO:0000256" key="1">
    <source>
        <dbReference type="SAM" id="SignalP"/>
    </source>
</evidence>
<dbReference type="InterPro" id="IPR044023">
    <property type="entry name" value="Ig_7"/>
</dbReference>